<feature type="chain" id="PRO_5004672555" evidence="2">
    <location>
        <begin position="23"/>
        <end position="264"/>
    </location>
</feature>
<dbReference type="VEuPathDB" id="ToxoDB:EMH_0009110"/>
<dbReference type="Pfam" id="PF11054">
    <property type="entry name" value="Surface_antigen"/>
    <property type="match status" value="1"/>
</dbReference>
<dbReference type="AlphaFoldDB" id="U6K550"/>
<protein>
    <submittedName>
        <fullName evidence="3">SAG family member</fullName>
    </submittedName>
</protein>
<dbReference type="Proteomes" id="UP000030744">
    <property type="component" value="Unassembled WGS sequence"/>
</dbReference>
<dbReference type="GeneID" id="25375898"/>
<sequence length="264" mass="28000">MRKLTSVLISAAVLGAAHQVEGSDSNEKGSAASVDCLADFNAARERAGLEAFTEEKEEGKKLPTGEEDYIAAICSAIQEASGLYFPYHFPVSYWKGAHVNFGDLPPEYNADSAVYKDSRNLSLVALYNPQDGATVDCAYITCPVSTTTTTTVASSTGSTDAEEEEETTPNKESTFSLIGERDAGGSSSSGDQPKTGPSVRRLSTPSQTVTGLVCLTNPAALENGKKPFSLLRWLLPSLVHISQKLAFHLLSALPLSGSVAPELY</sequence>
<organism evidence="3 4">
    <name type="scientific">Eimeria mitis</name>
    <dbReference type="NCBI Taxonomy" id="44415"/>
    <lineage>
        <taxon>Eukaryota</taxon>
        <taxon>Sar</taxon>
        <taxon>Alveolata</taxon>
        <taxon>Apicomplexa</taxon>
        <taxon>Conoidasida</taxon>
        <taxon>Coccidia</taxon>
        <taxon>Eucoccidiorida</taxon>
        <taxon>Eimeriorina</taxon>
        <taxon>Eimeriidae</taxon>
        <taxon>Eimeria</taxon>
    </lineage>
</organism>
<proteinExistence type="predicted"/>
<feature type="compositionally biased region" description="Low complexity" evidence="1">
    <location>
        <begin position="149"/>
        <end position="159"/>
    </location>
</feature>
<feature type="signal peptide" evidence="2">
    <location>
        <begin position="1"/>
        <end position="22"/>
    </location>
</feature>
<dbReference type="EMBL" id="HG683298">
    <property type="protein sequence ID" value="CDJ31457.1"/>
    <property type="molecule type" value="Genomic_DNA"/>
</dbReference>
<evidence type="ECO:0000256" key="1">
    <source>
        <dbReference type="SAM" id="MobiDB-lite"/>
    </source>
</evidence>
<dbReference type="InterPro" id="IPR021288">
    <property type="entry name" value="Surface_antigen"/>
</dbReference>
<evidence type="ECO:0000313" key="4">
    <source>
        <dbReference type="Proteomes" id="UP000030744"/>
    </source>
</evidence>
<gene>
    <name evidence="3" type="ORF">EMH_0009110</name>
</gene>
<name>U6K550_9EIME</name>
<dbReference type="RefSeq" id="XP_013354022.1">
    <property type="nucleotide sequence ID" value="XM_013498568.1"/>
</dbReference>
<evidence type="ECO:0000256" key="2">
    <source>
        <dbReference type="SAM" id="SignalP"/>
    </source>
</evidence>
<dbReference type="OrthoDB" id="346569at2759"/>
<feature type="region of interest" description="Disordered" evidence="1">
    <location>
        <begin position="149"/>
        <end position="204"/>
    </location>
</feature>
<keyword evidence="4" id="KW-1185">Reference proteome</keyword>
<evidence type="ECO:0000313" key="3">
    <source>
        <dbReference type="EMBL" id="CDJ31457.1"/>
    </source>
</evidence>
<reference evidence="3" key="2">
    <citation type="submission" date="2013-10" db="EMBL/GenBank/DDBJ databases">
        <authorList>
            <person name="Aslett M."/>
        </authorList>
    </citation>
    <scope>NUCLEOTIDE SEQUENCE [LARGE SCALE GENOMIC DNA]</scope>
    <source>
        <strain evidence="3">Houghton</strain>
    </source>
</reference>
<keyword evidence="2" id="KW-0732">Signal</keyword>
<reference evidence="3" key="1">
    <citation type="submission" date="2013-10" db="EMBL/GenBank/DDBJ databases">
        <title>Genomic analysis of the causative agents of coccidiosis in chickens.</title>
        <authorList>
            <person name="Reid A.J."/>
            <person name="Blake D."/>
            <person name="Billington K."/>
            <person name="Browne H."/>
            <person name="Dunn M."/>
            <person name="Hung S."/>
            <person name="Kawahara F."/>
            <person name="Miranda-Saavedra D."/>
            <person name="Mourier T."/>
            <person name="Nagra H."/>
            <person name="Otto T.D."/>
            <person name="Rawlings N."/>
            <person name="Sanchez A."/>
            <person name="Sanders M."/>
            <person name="Subramaniam C."/>
            <person name="Tay Y."/>
            <person name="Dear P."/>
            <person name="Doerig C."/>
            <person name="Gruber A."/>
            <person name="Parkinson J."/>
            <person name="Shirley M."/>
            <person name="Wan K.L."/>
            <person name="Berriman M."/>
            <person name="Tomley F."/>
            <person name="Pain A."/>
        </authorList>
    </citation>
    <scope>NUCLEOTIDE SEQUENCE [LARGE SCALE GENOMIC DNA]</scope>
    <source>
        <strain evidence="3">Houghton</strain>
    </source>
</reference>
<accession>U6K550</accession>